<dbReference type="PRINTS" id="PR00301">
    <property type="entry name" value="HEATSHOCK70"/>
</dbReference>
<dbReference type="InterPro" id="IPR018181">
    <property type="entry name" value="Heat_shock_70_CS"/>
</dbReference>
<dbReference type="CDD" id="cd10234">
    <property type="entry name" value="ASKHA_NBD_HSP70_DnaK-like"/>
    <property type="match status" value="1"/>
</dbReference>
<dbReference type="InterPro" id="IPR029047">
    <property type="entry name" value="HSP70_peptide-bd_sf"/>
</dbReference>
<evidence type="ECO:0000256" key="1">
    <source>
        <dbReference type="ARBA" id="ARBA00007381"/>
    </source>
</evidence>
<reference evidence="9 10" key="1">
    <citation type="journal article" date="2021" name="Nat. Commun.">
        <title>Reductive evolution and unique predatory mode in the CPR bacterium Vampirococcus lugosii.</title>
        <authorList>
            <person name="Moreira D."/>
            <person name="Zivanovic Y."/>
            <person name="Lopez-Archilla A.I."/>
            <person name="Iniesto M."/>
            <person name="Lopez-Garcia P."/>
        </authorList>
    </citation>
    <scope>NUCLEOTIDE SEQUENCE [LARGE SCALE GENOMIC DNA]</scope>
    <source>
        <strain evidence="9">Chiprana</strain>
    </source>
</reference>
<comment type="function">
    <text evidence="6">Acts as a chaperone.</text>
</comment>
<dbReference type="HAMAP" id="MF_00332">
    <property type="entry name" value="DnaK"/>
    <property type="match status" value="1"/>
</dbReference>
<feature type="region of interest" description="Disordered" evidence="8">
    <location>
        <begin position="595"/>
        <end position="636"/>
    </location>
</feature>
<dbReference type="InterPro" id="IPR043129">
    <property type="entry name" value="ATPase_NBD"/>
</dbReference>
<keyword evidence="6" id="KW-0143">Chaperone</keyword>
<name>A0ABS5QLR7_9BACT</name>
<keyword evidence="2 6" id="KW-0597">Phosphoprotein</keyword>
<dbReference type="SUPFAM" id="SSF100920">
    <property type="entry name" value="Heat shock protein 70kD (HSP70), peptide-binding domain"/>
    <property type="match status" value="1"/>
</dbReference>
<evidence type="ECO:0000256" key="5">
    <source>
        <dbReference type="ARBA" id="ARBA00023016"/>
    </source>
</evidence>
<dbReference type="SUPFAM" id="SSF53067">
    <property type="entry name" value="Actin-like ATPase domain"/>
    <property type="match status" value="2"/>
</dbReference>
<evidence type="ECO:0000313" key="9">
    <source>
        <dbReference type="EMBL" id="MBS8122007.1"/>
    </source>
</evidence>
<dbReference type="NCBIfam" id="NF001413">
    <property type="entry name" value="PRK00290.1"/>
    <property type="match status" value="1"/>
</dbReference>
<comment type="induction">
    <text evidence="6">By stress conditions e.g. heat shock.</text>
</comment>
<evidence type="ECO:0000313" key="10">
    <source>
        <dbReference type="Proteomes" id="UP000680365"/>
    </source>
</evidence>
<protein>
    <recommendedName>
        <fullName evidence="6">Chaperone protein DnaK</fullName>
    </recommendedName>
    <alternativeName>
        <fullName evidence="6">HSP70</fullName>
    </alternativeName>
    <alternativeName>
        <fullName evidence="6">Heat shock 70 kDa protein</fullName>
    </alternativeName>
    <alternativeName>
        <fullName evidence="6">Heat shock protein 70</fullName>
    </alternativeName>
</protein>
<sequence>MGKIIGIDLGTTNSAFAYTLGENPEIIANAEGDRTTPSVVYIKGEQLLVGKLAKRKAVLEPNNVIYEAKRYIGRKYSEVKEELKNISYKAKEGSDSGVVFEIDGKDYKPAQISAFVLQKIKDDAEKFLGEKVDSAVITVPAHFNDSQRNATKAAGEIAGLKVERIINEPTAAALAYGVGKNKDEKIAVYDLGGGTFDVTILDIGSEGTFQVLATDGDTHLGGSDFDSRIIDYLKKIFKDSEGIDLDNDTMALQRLKDEAENTKIQLSHSDSVDINIPYITTGKDGQPKHLQTTISKAQFENMIKDLADRTRKPVQNALNDSGLKASDINEVILVGGSTRVPLIKRTVKELFGKEPKMTVNPDEAVAAGAAVQGGILQGDNTDILLLDVTPLSLGVEVEGGILDVVIARNTTIPVSKSKTYTTAQDNQPAVSINVFQGERTMAQDNKNLGMFNLDGIPPMRRGQAQIEVTFDIDANGILNVSAKEKTTGKEQKVTIQGATNISEEEVSKMQADAEKFAEEDKKRKELIEQKNQLDSMSYQLENFQKDNEDKMEQSDKDKIAELISEAKQTKEDPNASLEQVKEKIEKLQKEIQDIMQKVSATNQSQEGTEGNSEQTQGAETTEAEVIQDDESENKNK</sequence>
<dbReference type="Gene3D" id="3.90.640.10">
    <property type="entry name" value="Actin, Chain A, domain 4"/>
    <property type="match status" value="1"/>
</dbReference>
<keyword evidence="5 6" id="KW-0346">Stress response</keyword>
<dbReference type="PANTHER" id="PTHR19375">
    <property type="entry name" value="HEAT SHOCK PROTEIN 70KDA"/>
    <property type="match status" value="1"/>
</dbReference>
<dbReference type="SUPFAM" id="SSF100934">
    <property type="entry name" value="Heat shock protein 70kD (HSP70), C-terminal subdomain"/>
    <property type="match status" value="1"/>
</dbReference>
<comment type="caution">
    <text evidence="9">The sequence shown here is derived from an EMBL/GenBank/DDBJ whole genome shotgun (WGS) entry which is preliminary data.</text>
</comment>
<dbReference type="NCBIfam" id="TIGR02350">
    <property type="entry name" value="prok_dnaK"/>
    <property type="match status" value="1"/>
</dbReference>
<dbReference type="PROSITE" id="PS00297">
    <property type="entry name" value="HSP70_1"/>
    <property type="match status" value="1"/>
</dbReference>
<dbReference type="Gene3D" id="1.20.1270.10">
    <property type="match status" value="1"/>
</dbReference>
<dbReference type="RefSeq" id="WP_213349059.1">
    <property type="nucleotide sequence ID" value="NZ_JAEDAM010000030.1"/>
</dbReference>
<evidence type="ECO:0000256" key="6">
    <source>
        <dbReference type="HAMAP-Rule" id="MF_00332"/>
    </source>
</evidence>
<feature type="modified residue" description="Phosphothreonine; by autocatalysis" evidence="6">
    <location>
        <position position="195"/>
    </location>
</feature>
<keyword evidence="3 6" id="KW-0547">Nucleotide-binding</keyword>
<dbReference type="EMBL" id="JAEDAM010000030">
    <property type="protein sequence ID" value="MBS8122007.1"/>
    <property type="molecule type" value="Genomic_DNA"/>
</dbReference>
<evidence type="ECO:0000256" key="7">
    <source>
        <dbReference type="RuleBase" id="RU003322"/>
    </source>
</evidence>
<comment type="similarity">
    <text evidence="1 6 7">Belongs to the heat shock protein 70 family.</text>
</comment>
<dbReference type="InterPro" id="IPR013126">
    <property type="entry name" value="Hsp_70_fam"/>
</dbReference>
<feature type="compositionally biased region" description="Polar residues" evidence="8">
    <location>
        <begin position="598"/>
        <end position="612"/>
    </location>
</feature>
<evidence type="ECO:0000256" key="4">
    <source>
        <dbReference type="ARBA" id="ARBA00022840"/>
    </source>
</evidence>
<dbReference type="Proteomes" id="UP000680365">
    <property type="component" value="Unassembled WGS sequence"/>
</dbReference>
<keyword evidence="4 6" id="KW-0067">ATP-binding</keyword>
<dbReference type="Pfam" id="PF00012">
    <property type="entry name" value="HSP70"/>
    <property type="match status" value="1"/>
</dbReference>
<proteinExistence type="evidence at transcript level"/>
<organism evidence="9 10">
    <name type="scientific">Candidatus Vampirococcus lugosii</name>
    <dbReference type="NCBI Taxonomy" id="2789015"/>
    <lineage>
        <taxon>Bacteria</taxon>
        <taxon>Candidatus Absconditibacteriota</taxon>
        <taxon>Vampirococcus</taxon>
    </lineage>
</organism>
<dbReference type="PROSITE" id="PS00329">
    <property type="entry name" value="HSP70_2"/>
    <property type="match status" value="1"/>
</dbReference>
<dbReference type="Gene3D" id="2.60.34.10">
    <property type="entry name" value="Substrate Binding Domain Of DNAk, Chain A, domain 1"/>
    <property type="match status" value="1"/>
</dbReference>
<dbReference type="Gene3D" id="3.30.420.40">
    <property type="match status" value="2"/>
</dbReference>
<keyword evidence="10" id="KW-1185">Reference proteome</keyword>
<dbReference type="InterPro" id="IPR029048">
    <property type="entry name" value="HSP70_C_sf"/>
</dbReference>
<evidence type="ECO:0000256" key="8">
    <source>
        <dbReference type="SAM" id="MobiDB-lite"/>
    </source>
</evidence>
<evidence type="ECO:0000256" key="3">
    <source>
        <dbReference type="ARBA" id="ARBA00022741"/>
    </source>
</evidence>
<accession>A0ABS5QLR7</accession>
<evidence type="ECO:0000256" key="2">
    <source>
        <dbReference type="ARBA" id="ARBA00022553"/>
    </source>
</evidence>
<dbReference type="PROSITE" id="PS01036">
    <property type="entry name" value="HSP70_3"/>
    <property type="match status" value="1"/>
</dbReference>
<dbReference type="InterPro" id="IPR012725">
    <property type="entry name" value="Chaperone_DnaK"/>
</dbReference>
<gene>
    <name evidence="6" type="primary">dnaK</name>
    <name evidence="9" type="ORF">VAMP_63n60</name>
</gene>
<feature type="compositionally biased region" description="Acidic residues" evidence="8">
    <location>
        <begin position="621"/>
        <end position="636"/>
    </location>
</feature>